<dbReference type="Gene3D" id="3.40.605.10">
    <property type="entry name" value="Aldehyde Dehydrogenase, Chain A, domain 1"/>
    <property type="match status" value="1"/>
</dbReference>
<organism evidence="3 4">
    <name type="scientific">Bacillus songklensis</name>
    <dbReference type="NCBI Taxonomy" id="1069116"/>
    <lineage>
        <taxon>Bacteria</taxon>
        <taxon>Bacillati</taxon>
        <taxon>Bacillota</taxon>
        <taxon>Bacilli</taxon>
        <taxon>Bacillales</taxon>
        <taxon>Bacillaceae</taxon>
        <taxon>Bacillus</taxon>
    </lineage>
</organism>
<comment type="caution">
    <text evidence="3">The sequence shown here is derived from an EMBL/GenBank/DDBJ whole genome shotgun (WGS) entry which is preliminary data.</text>
</comment>
<feature type="domain" description="Aldehyde dehydrogenase" evidence="2">
    <location>
        <begin position="11"/>
        <end position="273"/>
    </location>
</feature>
<keyword evidence="4" id="KW-1185">Reference proteome</keyword>
<dbReference type="InterPro" id="IPR016161">
    <property type="entry name" value="Ald_DH/histidinol_DH"/>
</dbReference>
<dbReference type="CDD" id="cd07122">
    <property type="entry name" value="ALDH_F20_ACDH"/>
    <property type="match status" value="1"/>
</dbReference>
<keyword evidence="1 3" id="KW-0560">Oxidoreductase</keyword>
<accession>A0ABV8B9F7</accession>
<dbReference type="Pfam" id="PF00171">
    <property type="entry name" value="Aldedh"/>
    <property type="match status" value="1"/>
</dbReference>
<dbReference type="RefSeq" id="WP_377918485.1">
    <property type="nucleotide sequence ID" value="NZ_JBHRZT010000072.1"/>
</dbReference>
<reference evidence="4" key="1">
    <citation type="journal article" date="2019" name="Int. J. Syst. Evol. Microbiol.">
        <title>The Global Catalogue of Microorganisms (GCM) 10K type strain sequencing project: providing services to taxonomists for standard genome sequencing and annotation.</title>
        <authorList>
            <consortium name="The Broad Institute Genomics Platform"/>
            <consortium name="The Broad Institute Genome Sequencing Center for Infectious Disease"/>
            <person name="Wu L."/>
            <person name="Ma J."/>
        </authorList>
    </citation>
    <scope>NUCLEOTIDE SEQUENCE [LARGE SCALE GENOMIC DNA]</scope>
    <source>
        <strain evidence="4">CCUG 61889</strain>
    </source>
</reference>
<dbReference type="InterPro" id="IPR016163">
    <property type="entry name" value="Ald_DH_C"/>
</dbReference>
<dbReference type="Proteomes" id="UP001595752">
    <property type="component" value="Unassembled WGS sequence"/>
</dbReference>
<evidence type="ECO:0000313" key="4">
    <source>
        <dbReference type="Proteomes" id="UP001595752"/>
    </source>
</evidence>
<evidence type="ECO:0000256" key="1">
    <source>
        <dbReference type="ARBA" id="ARBA00023002"/>
    </source>
</evidence>
<dbReference type="Gene3D" id="3.40.309.10">
    <property type="entry name" value="Aldehyde Dehydrogenase, Chain A, domain 2"/>
    <property type="match status" value="1"/>
</dbReference>
<name>A0ABV8B9F7_9BACI</name>
<dbReference type="GO" id="GO:0008774">
    <property type="term" value="F:acetaldehyde dehydrogenase (acetylating) activity"/>
    <property type="evidence" value="ECO:0007669"/>
    <property type="project" value="UniProtKB-EC"/>
</dbReference>
<dbReference type="SUPFAM" id="SSF53720">
    <property type="entry name" value="ALDH-like"/>
    <property type="match status" value="1"/>
</dbReference>
<dbReference type="EMBL" id="JBHRZT010000072">
    <property type="protein sequence ID" value="MFC3886117.1"/>
    <property type="molecule type" value="Genomic_DNA"/>
</dbReference>
<evidence type="ECO:0000259" key="2">
    <source>
        <dbReference type="Pfam" id="PF00171"/>
    </source>
</evidence>
<evidence type="ECO:0000313" key="3">
    <source>
        <dbReference type="EMBL" id="MFC3886117.1"/>
    </source>
</evidence>
<sequence>MKIDLDLLSIQEVRDKLALAEEAQKKLEELSQLEIDNIVALMSKKAAEAADRLGVMAVKETGFGKAEDKKRKNLFAAIDVYESMKNMKTVGIIRRDDEKKVWEVAEPVGVIAGIVPSTNPTATIIFKSLIAVKSRNSIVFSPHPGAKKSSLEAAKVIAEAAVEAGAPPHIVQCIENTSLEASNELMKHNITKVILATGGPGMVKAAYSSGKPAYGVGAGNVPVYVHQSADTAKAARHIIESKSFDNGTICASEQAVVVDRSVKNELIEQLKKHGAYFLDRDEKEKLASIILKNNGLNAGIVGRSPQKLGELAGFTVPADVKVLVGEEDRIEKNVPFAIEKLSPILALYTVSDWQEGCQTCMNILNVGGLGHTLGIHAGNEHIIEAFALKKPASRIVVNSGTTFGGIGATTGIVPSLTLGCGSYGNNITSDNIGPQHLMNIKRVAFGIKEMPKDELAESVKSEILKNDTVSFSQEEIEQIIQRVLSELTSI</sequence>
<dbReference type="InterPro" id="IPR015590">
    <property type="entry name" value="Aldehyde_DH_dom"/>
</dbReference>
<proteinExistence type="predicted"/>
<dbReference type="InterPro" id="IPR013357">
    <property type="entry name" value="Acetaldehyde_DH_acetylating"/>
</dbReference>
<gene>
    <name evidence="3" type="ORF">ACFOU2_22585</name>
</gene>
<dbReference type="InterPro" id="IPR016162">
    <property type="entry name" value="Ald_DH_N"/>
</dbReference>
<dbReference type="NCBIfam" id="TIGR02518">
    <property type="entry name" value="EutH_ACDH"/>
    <property type="match status" value="1"/>
</dbReference>
<protein>
    <submittedName>
        <fullName evidence="3">Acetaldehyde dehydrogenase (Acetylating)</fullName>
        <ecNumber evidence="3">1.2.1.10</ecNumber>
    </submittedName>
</protein>
<dbReference type="PANTHER" id="PTHR11699">
    <property type="entry name" value="ALDEHYDE DEHYDROGENASE-RELATED"/>
    <property type="match status" value="1"/>
</dbReference>
<dbReference type="EC" id="1.2.1.10" evidence="3"/>